<dbReference type="Proteomes" id="UP000199387">
    <property type="component" value="Unassembled WGS sequence"/>
</dbReference>
<sequence>MRVFPHGNIVNFEASVREMTGPGLDRLLKNVISDHAPVVAGLLDMDQQAVFVFGQAKQIRVDEQEDRVEVITQSEDGEENAISRTISDLVISHEVYFDIEDASTVVRYPVFYVTFNKEGEASGEETLFLAPRDKVSQPLECVVEFWNQSGEVGRDVDFPAEGCRVVPDFKNVLQTEKEK</sequence>
<organism evidence="1 2">
    <name type="scientific">Melghirimyces thermohalophilus</name>
    <dbReference type="NCBI Taxonomy" id="1236220"/>
    <lineage>
        <taxon>Bacteria</taxon>
        <taxon>Bacillati</taxon>
        <taxon>Bacillota</taxon>
        <taxon>Bacilli</taxon>
        <taxon>Bacillales</taxon>
        <taxon>Thermoactinomycetaceae</taxon>
        <taxon>Melghirimyces</taxon>
    </lineage>
</organism>
<keyword evidence="2" id="KW-1185">Reference proteome</keyword>
<protein>
    <submittedName>
        <fullName evidence="1">Uncharacterized protein</fullName>
    </submittedName>
</protein>
<dbReference type="EMBL" id="FMZA01000021">
    <property type="protein sequence ID" value="SDC90669.1"/>
    <property type="molecule type" value="Genomic_DNA"/>
</dbReference>
<name>A0A1G6QE54_9BACL</name>
<dbReference type="RefSeq" id="WP_091572403.1">
    <property type="nucleotide sequence ID" value="NZ_FMZA01000021.1"/>
</dbReference>
<reference evidence="1 2" key="1">
    <citation type="submission" date="2016-10" db="EMBL/GenBank/DDBJ databases">
        <authorList>
            <person name="de Groot N.N."/>
        </authorList>
    </citation>
    <scope>NUCLEOTIDE SEQUENCE [LARGE SCALE GENOMIC DNA]</scope>
    <source>
        <strain evidence="1 2">DSM 45514</strain>
    </source>
</reference>
<evidence type="ECO:0000313" key="1">
    <source>
        <dbReference type="EMBL" id="SDC90669.1"/>
    </source>
</evidence>
<dbReference type="STRING" id="1236220.SAMN04488112_12124"/>
<evidence type="ECO:0000313" key="2">
    <source>
        <dbReference type="Proteomes" id="UP000199387"/>
    </source>
</evidence>
<proteinExistence type="predicted"/>
<dbReference type="OrthoDB" id="2989126at2"/>
<accession>A0A1G6QE54</accession>
<gene>
    <name evidence="1" type="ORF">SAMN04488112_12124</name>
</gene>
<dbReference type="AlphaFoldDB" id="A0A1G6QE54"/>